<dbReference type="Pfam" id="PF04203">
    <property type="entry name" value="Sortase"/>
    <property type="match status" value="1"/>
</dbReference>
<dbReference type="SUPFAM" id="SSF63817">
    <property type="entry name" value="Sortase"/>
    <property type="match status" value="1"/>
</dbReference>
<organism evidence="3 4">
    <name type="scientific">Candidatus Woesebacteria bacterium GW2011_GWD1_38_10</name>
    <dbReference type="NCBI Taxonomy" id="1618592"/>
    <lineage>
        <taxon>Bacteria</taxon>
        <taxon>Candidatus Woeseibacteriota</taxon>
    </lineage>
</organism>
<dbReference type="InterPro" id="IPR023365">
    <property type="entry name" value="Sortase_dom-sf"/>
</dbReference>
<feature type="transmembrane region" description="Helical" evidence="2">
    <location>
        <begin position="6"/>
        <end position="26"/>
    </location>
</feature>
<name>A0A0G0HZP2_9BACT</name>
<keyword evidence="2" id="KW-1133">Transmembrane helix</keyword>
<reference evidence="3 4" key="1">
    <citation type="journal article" date="2015" name="Nature">
        <title>rRNA introns, odd ribosomes, and small enigmatic genomes across a large radiation of phyla.</title>
        <authorList>
            <person name="Brown C.T."/>
            <person name="Hug L.A."/>
            <person name="Thomas B.C."/>
            <person name="Sharon I."/>
            <person name="Castelle C.J."/>
            <person name="Singh A."/>
            <person name="Wilkins M.J."/>
            <person name="Williams K.H."/>
            <person name="Banfield J.F."/>
        </authorList>
    </citation>
    <scope>NUCLEOTIDE SEQUENCE [LARGE SCALE GENOMIC DNA]</scope>
</reference>
<dbReference type="AlphaFoldDB" id="A0A0G0HZP2"/>
<keyword evidence="2" id="KW-0812">Transmembrane</keyword>
<evidence type="ECO:0000313" key="3">
    <source>
        <dbReference type="EMBL" id="KKQ48573.1"/>
    </source>
</evidence>
<dbReference type="Gene3D" id="2.40.260.10">
    <property type="entry name" value="Sortase"/>
    <property type="match status" value="1"/>
</dbReference>
<keyword evidence="2" id="KW-0472">Membrane</keyword>
<gene>
    <name evidence="3" type="ORF">US67_C0028G0007</name>
</gene>
<evidence type="ECO:0000256" key="1">
    <source>
        <dbReference type="ARBA" id="ARBA00022801"/>
    </source>
</evidence>
<dbReference type="Proteomes" id="UP000034366">
    <property type="component" value="Unassembled WGS sequence"/>
</dbReference>
<evidence type="ECO:0000256" key="2">
    <source>
        <dbReference type="SAM" id="Phobius"/>
    </source>
</evidence>
<dbReference type="NCBIfam" id="TIGR01076">
    <property type="entry name" value="sortase_fam"/>
    <property type="match status" value="1"/>
</dbReference>
<comment type="caution">
    <text evidence="3">The sequence shown here is derived from an EMBL/GenBank/DDBJ whole genome shotgun (WGS) entry which is preliminary data.</text>
</comment>
<evidence type="ECO:0000313" key="4">
    <source>
        <dbReference type="Proteomes" id="UP000034366"/>
    </source>
</evidence>
<dbReference type="GO" id="GO:0016787">
    <property type="term" value="F:hydrolase activity"/>
    <property type="evidence" value="ECO:0007669"/>
    <property type="project" value="UniProtKB-KW"/>
</dbReference>
<dbReference type="InterPro" id="IPR005754">
    <property type="entry name" value="Sortase"/>
</dbReference>
<accession>A0A0G0HZP2</accession>
<protein>
    <submittedName>
        <fullName evidence="3">Sortase</fullName>
    </submittedName>
</protein>
<proteinExistence type="predicted"/>
<dbReference type="EMBL" id="LBTW01000028">
    <property type="protein sequence ID" value="KKQ48573.1"/>
    <property type="molecule type" value="Genomic_DNA"/>
</dbReference>
<keyword evidence="1" id="KW-0378">Hydrolase</keyword>
<sequence>MNTKIFSPVLGVLGVLFIFLSLYPIVEYEYTSRRRFPKLVSPIPAEVKQNILTASLKDYKSLRNWSSEYDIDQKEKDAENVYLLSIPGLKIKDAEVYEGGEDLSRSLIQYPGTARPGQVGNTVIFGHSILPVFYNPKNYISIFSTIPKLELGDEIFVNVGNIEYKYKVVEMFEVEPDNLNILDQRSNDSYLSLVTCVPPGHPLKPRRLVVKAAIVD</sequence>